<sequence length="491" mass="55543">MTLSIPRLLFSLFIAATAITFVFAYNGYPLFSIDSSCFVPAGYFIRHTHALVNPFYDGGVSTTPGNFLFYPPLFPCVIALVSGMLPSHLNSLAATLTLLDTLTVAVLLLSLYRYIPKSRHRGTWITALFSAVWLTALFSFQGISPGRPEILCKLFISLFILNNLYPGSRKRNLFNGVLTGLTAITSPISTFYLLPMMWCVLLYREELTLRTVFETMAGAAFVFLLFAVFYPYKISELVTAMVAHSRNVIFHRYEESLLGGFKTNHLFTLNPLSVVSFFAALVIALSALLRKKKYRVIFPLTLLVAVVCYFSFRSMPMSYNLYVLTPPVFFIIFVWYVNTGEGVRLTGRHGIAQWLLIVLLAVNATGFIRRVAVFAAARDRFVTASYFRDEFESLQRKIRQGEKISITSGLWPYCLDRSDRVIIAYSGEQIPSDTAVRFLMVQQSYSGRLEPEVYPGFHIIKDGFIRQNVRLAGLKISNTYPGYQIAIYERN</sequence>
<reference evidence="2 3" key="1">
    <citation type="submission" date="2019-11" db="EMBL/GenBank/DDBJ databases">
        <title>Pedobacter sp. HMF7056 Genome sequencing and assembly.</title>
        <authorList>
            <person name="Kang H."/>
            <person name="Kim H."/>
            <person name="Joh K."/>
        </authorList>
    </citation>
    <scope>NUCLEOTIDE SEQUENCE [LARGE SCALE GENOMIC DNA]</scope>
    <source>
        <strain evidence="2 3">HMF7056</strain>
    </source>
</reference>
<dbReference type="RefSeq" id="WP_160907415.1">
    <property type="nucleotide sequence ID" value="NZ_WVHS01000003.1"/>
</dbReference>
<proteinExistence type="predicted"/>
<keyword evidence="1" id="KW-1133">Transmembrane helix</keyword>
<keyword evidence="1" id="KW-0472">Membrane</keyword>
<feature type="transmembrane region" description="Helical" evidence="1">
    <location>
        <begin position="215"/>
        <end position="232"/>
    </location>
</feature>
<feature type="transmembrane region" description="Helical" evidence="1">
    <location>
        <begin position="350"/>
        <end position="368"/>
    </location>
</feature>
<dbReference type="EMBL" id="WVHS01000003">
    <property type="protein sequence ID" value="MXV16421.1"/>
    <property type="molecule type" value="Genomic_DNA"/>
</dbReference>
<evidence type="ECO:0000313" key="2">
    <source>
        <dbReference type="EMBL" id="MXV16421.1"/>
    </source>
</evidence>
<evidence type="ECO:0000313" key="3">
    <source>
        <dbReference type="Proteomes" id="UP000451233"/>
    </source>
</evidence>
<feature type="transmembrane region" description="Helical" evidence="1">
    <location>
        <begin position="180"/>
        <end position="203"/>
    </location>
</feature>
<keyword evidence="1" id="KW-0812">Transmembrane</keyword>
<organism evidence="2 3">
    <name type="scientific">Hufsiella ginkgonis</name>
    <dbReference type="NCBI Taxonomy" id="2695274"/>
    <lineage>
        <taxon>Bacteria</taxon>
        <taxon>Pseudomonadati</taxon>
        <taxon>Bacteroidota</taxon>
        <taxon>Sphingobacteriia</taxon>
        <taxon>Sphingobacteriales</taxon>
        <taxon>Sphingobacteriaceae</taxon>
        <taxon>Hufsiella</taxon>
    </lineage>
</organism>
<gene>
    <name evidence="2" type="ORF">GS398_14000</name>
</gene>
<feature type="transmembrane region" description="Helical" evidence="1">
    <location>
        <begin position="92"/>
        <end position="112"/>
    </location>
</feature>
<keyword evidence="3" id="KW-1185">Reference proteome</keyword>
<dbReference type="AlphaFoldDB" id="A0A7K1XZI4"/>
<name>A0A7K1XZI4_9SPHI</name>
<accession>A0A7K1XZI4</accession>
<feature type="transmembrane region" description="Helical" evidence="1">
    <location>
        <begin position="296"/>
        <end position="313"/>
    </location>
</feature>
<feature type="transmembrane region" description="Helical" evidence="1">
    <location>
        <begin position="319"/>
        <end position="338"/>
    </location>
</feature>
<protein>
    <recommendedName>
        <fullName evidence="4">DUF2029 domain-containing protein</fullName>
    </recommendedName>
</protein>
<dbReference type="Proteomes" id="UP000451233">
    <property type="component" value="Unassembled WGS sequence"/>
</dbReference>
<feature type="transmembrane region" description="Helical" evidence="1">
    <location>
        <begin position="266"/>
        <end position="289"/>
    </location>
</feature>
<comment type="caution">
    <text evidence="2">The sequence shown here is derived from an EMBL/GenBank/DDBJ whole genome shotgun (WGS) entry which is preliminary data.</text>
</comment>
<evidence type="ECO:0008006" key="4">
    <source>
        <dbReference type="Google" id="ProtNLM"/>
    </source>
</evidence>
<feature type="transmembrane region" description="Helical" evidence="1">
    <location>
        <begin position="124"/>
        <end position="143"/>
    </location>
</feature>
<evidence type="ECO:0000256" key="1">
    <source>
        <dbReference type="SAM" id="Phobius"/>
    </source>
</evidence>